<proteinExistence type="predicted"/>
<accession>A0A239DLG1</accession>
<keyword evidence="1" id="KW-0732">Signal</keyword>
<feature type="signal peptide" evidence="1">
    <location>
        <begin position="1"/>
        <end position="23"/>
    </location>
</feature>
<dbReference type="Gene3D" id="2.120.10.30">
    <property type="entry name" value="TolB, C-terminal domain"/>
    <property type="match status" value="1"/>
</dbReference>
<evidence type="ECO:0000313" key="3">
    <source>
        <dbReference type="Proteomes" id="UP000198282"/>
    </source>
</evidence>
<keyword evidence="3" id="KW-1185">Reference proteome</keyword>
<dbReference type="EMBL" id="FZOD01000007">
    <property type="protein sequence ID" value="SNS33267.1"/>
    <property type="molecule type" value="Genomic_DNA"/>
</dbReference>
<dbReference type="AlphaFoldDB" id="A0A239DLG1"/>
<evidence type="ECO:0000256" key="1">
    <source>
        <dbReference type="SAM" id="SignalP"/>
    </source>
</evidence>
<organism evidence="2 3">
    <name type="scientific">Streptosporangium subroseum</name>
    <dbReference type="NCBI Taxonomy" id="106412"/>
    <lineage>
        <taxon>Bacteria</taxon>
        <taxon>Bacillati</taxon>
        <taxon>Actinomycetota</taxon>
        <taxon>Actinomycetes</taxon>
        <taxon>Streptosporangiales</taxon>
        <taxon>Streptosporangiaceae</taxon>
        <taxon>Streptosporangium</taxon>
    </lineage>
</organism>
<name>A0A239DLG1_9ACTN</name>
<evidence type="ECO:0008006" key="4">
    <source>
        <dbReference type="Google" id="ProtNLM"/>
    </source>
</evidence>
<evidence type="ECO:0000313" key="2">
    <source>
        <dbReference type="EMBL" id="SNS33267.1"/>
    </source>
</evidence>
<reference evidence="2 3" key="1">
    <citation type="submission" date="2017-06" db="EMBL/GenBank/DDBJ databases">
        <authorList>
            <person name="Kim H.J."/>
            <person name="Triplett B.A."/>
        </authorList>
    </citation>
    <scope>NUCLEOTIDE SEQUENCE [LARGE SCALE GENOMIC DNA]</scope>
    <source>
        <strain evidence="2 3">CGMCC 4.2132</strain>
    </source>
</reference>
<dbReference type="SUPFAM" id="SSF50969">
    <property type="entry name" value="YVTN repeat-like/Quinoprotein amine dehydrogenase"/>
    <property type="match status" value="1"/>
</dbReference>
<sequence>MRTTIVSLAALAMVAFATPAVHAEGHDHRGHARYAWLKECTKKDESTYPCGKWQLALHGGGKATLGNARTFPLDSRGKVNDGAAAQVAVSGDGSHVAYFRQSDGRLAVEEVGGAVRRLPASVVPKGLGMLDVAFHLSQDGSRLAVWFAGPARPARIYDTASGALLAEIAGQETFEGFSGDAGEVLFSRQTDENVSRFDVYDTAGNELLRVDPPQIVSENSPRGLAADGRTVAVFVDGKRPAITLHDLESGQTTGSVPVRIGRSQVEAVDWTGVNQVTVHTTEVTAKERRVRILEVDMATGVTRVRDHYTIRGAYGFAACGG</sequence>
<dbReference type="RefSeq" id="WP_089206978.1">
    <property type="nucleotide sequence ID" value="NZ_FZOD01000007.1"/>
</dbReference>
<dbReference type="OrthoDB" id="3512100at2"/>
<dbReference type="InterPro" id="IPR011044">
    <property type="entry name" value="Quino_amine_DH_bsu"/>
</dbReference>
<dbReference type="Proteomes" id="UP000198282">
    <property type="component" value="Unassembled WGS sequence"/>
</dbReference>
<gene>
    <name evidence="2" type="ORF">SAMN05216276_1007206</name>
</gene>
<feature type="chain" id="PRO_5038411469" description="WD40-like Beta Propeller Repeat" evidence="1">
    <location>
        <begin position="24"/>
        <end position="321"/>
    </location>
</feature>
<protein>
    <recommendedName>
        <fullName evidence="4">WD40-like Beta Propeller Repeat</fullName>
    </recommendedName>
</protein>
<dbReference type="InterPro" id="IPR011042">
    <property type="entry name" value="6-blade_b-propeller_TolB-like"/>
</dbReference>